<proteinExistence type="predicted"/>
<dbReference type="EMBL" id="VUJU01010507">
    <property type="protein sequence ID" value="KAF0714017.1"/>
    <property type="molecule type" value="Genomic_DNA"/>
</dbReference>
<feature type="non-terminal residue" evidence="2">
    <location>
        <position position="115"/>
    </location>
</feature>
<evidence type="ECO:0000313" key="2">
    <source>
        <dbReference type="EMBL" id="KAF0714017.1"/>
    </source>
</evidence>
<accession>A0A6G0VY93</accession>
<comment type="caution">
    <text evidence="2">The sequence shown here is derived from an EMBL/GenBank/DDBJ whole genome shotgun (WGS) entry which is preliminary data.</text>
</comment>
<feature type="region of interest" description="Disordered" evidence="1">
    <location>
        <begin position="71"/>
        <end position="115"/>
    </location>
</feature>
<reference evidence="2 3" key="1">
    <citation type="submission" date="2019-08" db="EMBL/GenBank/DDBJ databases">
        <title>Whole genome of Aphis craccivora.</title>
        <authorList>
            <person name="Voronova N.V."/>
            <person name="Shulinski R.S."/>
            <person name="Bandarenka Y.V."/>
            <person name="Zhorov D.G."/>
            <person name="Warner D."/>
        </authorList>
    </citation>
    <scope>NUCLEOTIDE SEQUENCE [LARGE SCALE GENOMIC DNA]</scope>
    <source>
        <strain evidence="2">180601</strain>
        <tissue evidence="2">Whole Body</tissue>
    </source>
</reference>
<organism evidence="2 3">
    <name type="scientific">Aphis craccivora</name>
    <name type="common">Cowpea aphid</name>
    <dbReference type="NCBI Taxonomy" id="307492"/>
    <lineage>
        <taxon>Eukaryota</taxon>
        <taxon>Metazoa</taxon>
        <taxon>Ecdysozoa</taxon>
        <taxon>Arthropoda</taxon>
        <taxon>Hexapoda</taxon>
        <taxon>Insecta</taxon>
        <taxon>Pterygota</taxon>
        <taxon>Neoptera</taxon>
        <taxon>Paraneoptera</taxon>
        <taxon>Hemiptera</taxon>
        <taxon>Sternorrhyncha</taxon>
        <taxon>Aphidomorpha</taxon>
        <taxon>Aphidoidea</taxon>
        <taxon>Aphididae</taxon>
        <taxon>Aphidini</taxon>
        <taxon>Aphis</taxon>
        <taxon>Aphis</taxon>
    </lineage>
</organism>
<protein>
    <submittedName>
        <fullName evidence="2">Uncharacterized protein</fullName>
    </submittedName>
</protein>
<dbReference type="Proteomes" id="UP000478052">
    <property type="component" value="Unassembled WGS sequence"/>
</dbReference>
<keyword evidence="3" id="KW-1185">Reference proteome</keyword>
<name>A0A6G0VY93_APHCR</name>
<evidence type="ECO:0000313" key="3">
    <source>
        <dbReference type="Proteomes" id="UP000478052"/>
    </source>
</evidence>
<gene>
    <name evidence="2" type="ORF">FWK35_00029544</name>
</gene>
<evidence type="ECO:0000256" key="1">
    <source>
        <dbReference type="SAM" id="MobiDB-lite"/>
    </source>
</evidence>
<sequence>MCNILQGSFNNHLQSHSIYEFFPSGRTGSKGAFDMGAYSISVFTLIANALNRSSMRLFTYVLTGRPLDQWSSTGGSRPIFGSPSVGREKCRPKNVGRKSKKVEDHCSRRTRISVA</sequence>
<dbReference type="AlphaFoldDB" id="A0A6G0VY93"/>